<gene>
    <name evidence="7" type="ORF">D3M95_02340</name>
</gene>
<feature type="domain" description="FAD-binding PCMH-type" evidence="6">
    <location>
        <begin position="56"/>
        <end position="235"/>
    </location>
</feature>
<dbReference type="SUPFAM" id="SSF55103">
    <property type="entry name" value="FAD-linked oxidases, C-terminal domain"/>
    <property type="match status" value="1"/>
</dbReference>
<evidence type="ECO:0000256" key="5">
    <source>
        <dbReference type="ARBA" id="ARBA00023002"/>
    </source>
</evidence>
<dbReference type="Gene3D" id="3.30.70.2740">
    <property type="match status" value="1"/>
</dbReference>
<evidence type="ECO:0000256" key="2">
    <source>
        <dbReference type="ARBA" id="ARBA00008000"/>
    </source>
</evidence>
<comment type="caution">
    <text evidence="7">The sequence shown here is derived from an EMBL/GenBank/DDBJ whole genome shotgun (WGS) entry which is preliminary data.</text>
</comment>
<dbReference type="InterPro" id="IPR016171">
    <property type="entry name" value="Vanillyl_alc_oxidase_C-sub2"/>
</dbReference>
<evidence type="ECO:0000256" key="1">
    <source>
        <dbReference type="ARBA" id="ARBA00001974"/>
    </source>
</evidence>
<dbReference type="Pfam" id="PF01565">
    <property type="entry name" value="FAD_binding_4"/>
    <property type="match status" value="1"/>
</dbReference>
<dbReference type="Proteomes" id="UP000285278">
    <property type="component" value="Unassembled WGS sequence"/>
</dbReference>
<dbReference type="OrthoDB" id="9770306at2"/>
<dbReference type="STRING" id="1451189.CFAL_00150"/>
<keyword evidence="3" id="KW-0285">Flavoprotein</keyword>
<evidence type="ECO:0000256" key="3">
    <source>
        <dbReference type="ARBA" id="ARBA00022630"/>
    </source>
</evidence>
<dbReference type="GO" id="GO:0071949">
    <property type="term" value="F:FAD binding"/>
    <property type="evidence" value="ECO:0007669"/>
    <property type="project" value="InterPro"/>
</dbReference>
<dbReference type="FunFam" id="1.10.45.10:FF:000001">
    <property type="entry name" value="D-lactate dehydrogenase mitochondrial"/>
    <property type="match status" value="1"/>
</dbReference>
<dbReference type="PANTHER" id="PTHR42934:SF2">
    <property type="entry name" value="GLYCOLATE OXIDASE SUBUNIT GLCD"/>
    <property type="match status" value="1"/>
</dbReference>
<accession>A0A418Q964</accession>
<dbReference type="InterPro" id="IPR004113">
    <property type="entry name" value="FAD-bd_oxidored_4_C"/>
</dbReference>
<dbReference type="Gene3D" id="1.10.45.10">
    <property type="entry name" value="Vanillyl-alcohol Oxidase, Chain A, domain 4"/>
    <property type="match status" value="1"/>
</dbReference>
<organism evidence="7 8">
    <name type="scientific">Corynebacterium falsenii</name>
    <dbReference type="NCBI Taxonomy" id="108486"/>
    <lineage>
        <taxon>Bacteria</taxon>
        <taxon>Bacillati</taxon>
        <taxon>Actinomycetota</taxon>
        <taxon>Actinomycetes</taxon>
        <taxon>Mycobacteriales</taxon>
        <taxon>Corynebacteriaceae</taxon>
        <taxon>Corynebacterium</taxon>
    </lineage>
</organism>
<protein>
    <submittedName>
        <fullName evidence="7">FAD-binding oxidoreductase</fullName>
    </submittedName>
</protein>
<dbReference type="InterPro" id="IPR006094">
    <property type="entry name" value="Oxid_FAD_bind_N"/>
</dbReference>
<dbReference type="RefSeq" id="WP_025401722.1">
    <property type="nucleotide sequence ID" value="NZ_CBCRUA010000017.1"/>
</dbReference>
<evidence type="ECO:0000313" key="7">
    <source>
        <dbReference type="EMBL" id="RIX36151.1"/>
    </source>
</evidence>
<comment type="similarity">
    <text evidence="2">Belongs to the FAD-binding oxidoreductase/transferase type 4 family.</text>
</comment>
<dbReference type="InterPro" id="IPR036318">
    <property type="entry name" value="FAD-bd_PCMH-like_sf"/>
</dbReference>
<dbReference type="FunFam" id="3.30.70.2740:FF:000001">
    <property type="entry name" value="D-lactate dehydrogenase mitochondrial"/>
    <property type="match status" value="1"/>
</dbReference>
<dbReference type="Gene3D" id="3.30.465.10">
    <property type="match status" value="1"/>
</dbReference>
<comment type="cofactor">
    <cofactor evidence="1">
        <name>FAD</name>
        <dbReference type="ChEBI" id="CHEBI:57692"/>
    </cofactor>
</comment>
<dbReference type="EMBL" id="QXJK01000002">
    <property type="protein sequence ID" value="RIX36151.1"/>
    <property type="molecule type" value="Genomic_DNA"/>
</dbReference>
<sequence>MAAHTRNPRQSAPQQPAPQVLEELATALVPALSPGAVVTDPDILAAHSTDEAPDCPGAGAIALVRAKSVEDVQATMRFAHAHHIPVVPQGARSGISGGANASPGSILLDVTAMNRILHVDAENFVVTVQPGIINQDLKDALAPQGLFYPPDPGSVKLSTIGGNIATNAGGLCCVRYGVTHDFVREIRVVLPDGTLTRLGRKTAKGVAGLDLCSLFVGSEGTLGVIVEATLKVIPLPSAPLTAVATFPNEVAAARTVSQFMAEGVVPSLMELMDATTIEMLNGFGDFGLDATVGAMLIMQSNGTDAPTDVQAFARVAEANSALDVAVSDDPRDSEDLIATRRMVQPSFETFARAHGGGQLLDDVCVPRSALPEFFERLDEIRAETGVIISVVAHAGDGNTHPAIFYDLHDPSSRDAATRAFGQIMELGLSLGGTITGEHGVGFLKKEWLPRELDEGARRLHRQVKDAIDERGIMNPGKMLGSL</sequence>
<dbReference type="AlphaFoldDB" id="A0A418Q964"/>
<evidence type="ECO:0000313" key="8">
    <source>
        <dbReference type="Proteomes" id="UP000285278"/>
    </source>
</evidence>
<dbReference type="PANTHER" id="PTHR42934">
    <property type="entry name" value="GLYCOLATE OXIDASE SUBUNIT GLCD"/>
    <property type="match status" value="1"/>
</dbReference>
<dbReference type="SUPFAM" id="SSF56176">
    <property type="entry name" value="FAD-binding/transporter-associated domain-like"/>
    <property type="match status" value="1"/>
</dbReference>
<keyword evidence="8" id="KW-1185">Reference proteome</keyword>
<evidence type="ECO:0000259" key="6">
    <source>
        <dbReference type="PROSITE" id="PS51387"/>
    </source>
</evidence>
<name>A0A418Q964_9CORY</name>
<dbReference type="InterPro" id="IPR051914">
    <property type="entry name" value="FAD-linked_OxidoTrans_Type4"/>
</dbReference>
<dbReference type="InterPro" id="IPR016169">
    <property type="entry name" value="FAD-bd_PCMH_sub2"/>
</dbReference>
<keyword evidence="5" id="KW-0560">Oxidoreductase</keyword>
<keyword evidence="4" id="KW-0274">FAD</keyword>
<dbReference type="PROSITE" id="PS51387">
    <property type="entry name" value="FAD_PCMH"/>
    <property type="match status" value="1"/>
</dbReference>
<proteinExistence type="inferred from homology"/>
<dbReference type="Pfam" id="PF02913">
    <property type="entry name" value="FAD-oxidase_C"/>
    <property type="match status" value="1"/>
</dbReference>
<dbReference type="GO" id="GO:0016491">
    <property type="term" value="F:oxidoreductase activity"/>
    <property type="evidence" value="ECO:0007669"/>
    <property type="project" value="UniProtKB-KW"/>
</dbReference>
<dbReference type="InterPro" id="IPR016164">
    <property type="entry name" value="FAD-linked_Oxase-like_C"/>
</dbReference>
<evidence type="ECO:0000256" key="4">
    <source>
        <dbReference type="ARBA" id="ARBA00022827"/>
    </source>
</evidence>
<reference evidence="7 8" key="1">
    <citation type="submission" date="2018-09" db="EMBL/GenBank/DDBJ databases">
        <title>Optimization and identification of Corynebacterium falsenii FN1-14 from fish paste.</title>
        <authorList>
            <person name="Daroonpunt R."/>
            <person name="Tanasupawat S."/>
        </authorList>
    </citation>
    <scope>NUCLEOTIDE SEQUENCE [LARGE SCALE GENOMIC DNA]</scope>
    <source>
        <strain evidence="7 8">FN1-14</strain>
    </source>
</reference>
<dbReference type="InterPro" id="IPR016166">
    <property type="entry name" value="FAD-bd_PCMH"/>
</dbReference>